<accession>A0A151J349</accession>
<dbReference type="EMBL" id="KQ980314">
    <property type="protein sequence ID" value="KYN16684.1"/>
    <property type="molecule type" value="Genomic_DNA"/>
</dbReference>
<dbReference type="STRING" id="471704.A0A151J349"/>
<sequence>EIKLAAFYAEHNVAFYTVDHLVPLLKDICMDPKVVQDFTLGRLKCTNIVKDVIAKREIEKIVDKLQSSRFSILIDESTDISDSKLMCVLVRYVSPVNKKVVTQLLELVILDASLNCSASKLFEIFKNLLEERQIGKREGVRKPRHREGARLEFPQGDDLGVALVCAAEIRRGVSPSDAVVGARSGLEFVGING</sequence>
<proteinExistence type="predicted"/>
<evidence type="ECO:0008006" key="3">
    <source>
        <dbReference type="Google" id="ProtNLM"/>
    </source>
</evidence>
<feature type="non-terminal residue" evidence="1">
    <location>
        <position position="1"/>
    </location>
</feature>
<dbReference type="Proteomes" id="UP000078492">
    <property type="component" value="Unassembled WGS sequence"/>
</dbReference>
<evidence type="ECO:0000313" key="2">
    <source>
        <dbReference type="Proteomes" id="UP000078492"/>
    </source>
</evidence>
<evidence type="ECO:0000313" key="1">
    <source>
        <dbReference type="EMBL" id="KYN16684.1"/>
    </source>
</evidence>
<keyword evidence="2" id="KW-1185">Reference proteome</keyword>
<organism evidence="1 2">
    <name type="scientific">Trachymyrmex cornetzi</name>
    <dbReference type="NCBI Taxonomy" id="471704"/>
    <lineage>
        <taxon>Eukaryota</taxon>
        <taxon>Metazoa</taxon>
        <taxon>Ecdysozoa</taxon>
        <taxon>Arthropoda</taxon>
        <taxon>Hexapoda</taxon>
        <taxon>Insecta</taxon>
        <taxon>Pterygota</taxon>
        <taxon>Neoptera</taxon>
        <taxon>Endopterygota</taxon>
        <taxon>Hymenoptera</taxon>
        <taxon>Apocrita</taxon>
        <taxon>Aculeata</taxon>
        <taxon>Formicoidea</taxon>
        <taxon>Formicidae</taxon>
        <taxon>Myrmicinae</taxon>
        <taxon>Trachymyrmex</taxon>
    </lineage>
</organism>
<name>A0A151J349_9HYME</name>
<gene>
    <name evidence="1" type="ORF">ALC57_11050</name>
</gene>
<protein>
    <recommendedName>
        <fullName evidence="3">DUF4371 domain-containing protein</fullName>
    </recommendedName>
</protein>
<dbReference type="AlphaFoldDB" id="A0A151J349"/>
<reference evidence="1 2" key="1">
    <citation type="submission" date="2015-09" db="EMBL/GenBank/DDBJ databases">
        <title>Trachymyrmex cornetzi WGS genome.</title>
        <authorList>
            <person name="Nygaard S."/>
            <person name="Hu H."/>
            <person name="Boomsma J."/>
            <person name="Zhang G."/>
        </authorList>
    </citation>
    <scope>NUCLEOTIDE SEQUENCE [LARGE SCALE GENOMIC DNA]</scope>
    <source>
        <strain evidence="1">Tcor2-1</strain>
        <tissue evidence="1">Whole body</tissue>
    </source>
</reference>
<dbReference type="PANTHER" id="PTHR37162">
    <property type="entry name" value="HAT FAMILY DIMERISATION DOMAINCONTAINING PROTEIN-RELATED"/>
    <property type="match status" value="1"/>
</dbReference>
<dbReference type="PANTHER" id="PTHR37162:SF1">
    <property type="entry name" value="BED-TYPE DOMAIN-CONTAINING PROTEIN"/>
    <property type="match status" value="1"/>
</dbReference>